<dbReference type="AlphaFoldDB" id="A0AAV3BKE5"/>
<proteinExistence type="predicted"/>
<dbReference type="Proteomes" id="UP000004430">
    <property type="component" value="Unassembled WGS sequence"/>
</dbReference>
<organism evidence="1 2">
    <name type="scientific">Yersinia pestis biovar Orientalis str. IP275</name>
    <dbReference type="NCBI Taxonomy" id="373665"/>
    <lineage>
        <taxon>Bacteria</taxon>
        <taxon>Pseudomonadati</taxon>
        <taxon>Pseudomonadota</taxon>
        <taxon>Gammaproteobacteria</taxon>
        <taxon>Enterobacterales</taxon>
        <taxon>Yersiniaceae</taxon>
        <taxon>Yersinia</taxon>
    </lineage>
</organism>
<sequence length="37" mass="3901">MKLILVGAGSLSSCSRLLLRRTLNAACSAFTESTLSE</sequence>
<name>A0AAV3BKE5_YERPE</name>
<evidence type="ECO:0000313" key="2">
    <source>
        <dbReference type="Proteomes" id="UP000004430"/>
    </source>
</evidence>
<evidence type="ECO:0000313" key="1">
    <source>
        <dbReference type="EMBL" id="EDR34477.1"/>
    </source>
</evidence>
<protein>
    <submittedName>
        <fullName evidence="1">Uncharacterized protein</fullName>
    </submittedName>
</protein>
<reference evidence="1 2" key="2">
    <citation type="submission" date="2010-03" db="EMBL/GenBank/DDBJ databases">
        <authorList>
            <person name="Payne S.H."/>
            <person name="Sutton G.G."/>
        </authorList>
    </citation>
    <scope>NUCLEOTIDE SEQUENCE [LARGE SCALE GENOMIC DNA]</scope>
    <source>
        <strain evidence="1 2">IP275</strain>
    </source>
</reference>
<dbReference type="EMBL" id="AAOS02000002">
    <property type="protein sequence ID" value="EDR34477.1"/>
    <property type="molecule type" value="Genomic_DNA"/>
</dbReference>
<gene>
    <name evidence="1" type="ORF">YPIP275_4710</name>
</gene>
<accession>A0AAV3BKE5</accession>
<reference evidence="1 2" key="1">
    <citation type="submission" date="2008-01" db="EMBL/GenBank/DDBJ databases">
        <title>Yersinia pestis Strain IP275 project at JCVI/TIGR.</title>
        <authorList>
            <person name="Ravel J."/>
            <person name="Eppinger M."/>
            <person name="Fricke W.F."/>
            <person name="Rosovitz M."/>
            <person name="Lindler L.E."/>
            <person name="Bearden S."/>
            <person name="Shriefer M."/>
        </authorList>
    </citation>
    <scope>NUCLEOTIDE SEQUENCE [LARGE SCALE GENOMIC DNA]</scope>
    <source>
        <strain evidence="1 2">IP275</strain>
    </source>
</reference>
<comment type="caution">
    <text evidence="1">The sequence shown here is derived from an EMBL/GenBank/DDBJ whole genome shotgun (WGS) entry which is preliminary data.</text>
</comment>